<feature type="transmembrane region" description="Helical" evidence="1">
    <location>
        <begin position="12"/>
        <end position="33"/>
    </location>
</feature>
<protein>
    <submittedName>
        <fullName evidence="2">Conjugal transfer protein</fullName>
    </submittedName>
</protein>
<evidence type="ECO:0000313" key="2">
    <source>
        <dbReference type="EMBL" id="MDT0382703.1"/>
    </source>
</evidence>
<feature type="transmembrane region" description="Helical" evidence="1">
    <location>
        <begin position="45"/>
        <end position="69"/>
    </location>
</feature>
<name>A0ABU2P2M6_9ACTN</name>
<feature type="non-terminal residue" evidence="2">
    <location>
        <position position="72"/>
    </location>
</feature>
<dbReference type="Proteomes" id="UP001183414">
    <property type="component" value="Unassembled WGS sequence"/>
</dbReference>
<evidence type="ECO:0000313" key="3">
    <source>
        <dbReference type="Proteomes" id="UP001183414"/>
    </source>
</evidence>
<accession>A0ABU2P2M6</accession>
<reference evidence="3" key="1">
    <citation type="submission" date="2023-07" db="EMBL/GenBank/DDBJ databases">
        <title>30 novel species of actinomycetes from the DSMZ collection.</title>
        <authorList>
            <person name="Nouioui I."/>
        </authorList>
    </citation>
    <scope>NUCLEOTIDE SEQUENCE [LARGE SCALE GENOMIC DNA]</scope>
    <source>
        <strain evidence="3">DSM 42041</strain>
    </source>
</reference>
<keyword evidence="1" id="KW-1133">Transmembrane helix</keyword>
<keyword evidence="3" id="KW-1185">Reference proteome</keyword>
<dbReference type="EMBL" id="JAVREQ010000060">
    <property type="protein sequence ID" value="MDT0382703.1"/>
    <property type="molecule type" value="Genomic_DNA"/>
</dbReference>
<proteinExistence type="predicted"/>
<sequence length="72" mass="7138">MERRELTRTQKVVLTAAFVPMLATGVAGGIGTYTNISGAYGKGTALGAVAAGEGATGVLAVIMLALTLLGQS</sequence>
<keyword evidence="1" id="KW-0472">Membrane</keyword>
<keyword evidence="1" id="KW-0812">Transmembrane</keyword>
<gene>
    <name evidence="2" type="ORF">RM572_28545</name>
</gene>
<organism evidence="2 3">
    <name type="scientific">Streptomyces hazeniae</name>
    <dbReference type="NCBI Taxonomy" id="3075538"/>
    <lineage>
        <taxon>Bacteria</taxon>
        <taxon>Bacillati</taxon>
        <taxon>Actinomycetota</taxon>
        <taxon>Actinomycetes</taxon>
        <taxon>Kitasatosporales</taxon>
        <taxon>Streptomycetaceae</taxon>
        <taxon>Streptomyces</taxon>
    </lineage>
</organism>
<evidence type="ECO:0000256" key="1">
    <source>
        <dbReference type="SAM" id="Phobius"/>
    </source>
</evidence>
<comment type="caution">
    <text evidence="2">The sequence shown here is derived from an EMBL/GenBank/DDBJ whole genome shotgun (WGS) entry which is preliminary data.</text>
</comment>